<dbReference type="InterPro" id="IPR029058">
    <property type="entry name" value="AB_hydrolase_fold"/>
</dbReference>
<evidence type="ECO:0000259" key="1">
    <source>
        <dbReference type="Pfam" id="PF00561"/>
    </source>
</evidence>
<dbReference type="InterPro" id="IPR000073">
    <property type="entry name" value="AB_hydrolase_1"/>
</dbReference>
<dbReference type="Gene3D" id="3.40.50.1820">
    <property type="entry name" value="alpha/beta hydrolase"/>
    <property type="match status" value="1"/>
</dbReference>
<dbReference type="InterPro" id="IPR050266">
    <property type="entry name" value="AB_hydrolase_sf"/>
</dbReference>
<dbReference type="OrthoDB" id="9799612at2"/>
<dbReference type="GO" id="GO:0016020">
    <property type="term" value="C:membrane"/>
    <property type="evidence" value="ECO:0007669"/>
    <property type="project" value="TreeGrafter"/>
</dbReference>
<dbReference type="STRING" id="1123272.SAMN02745824_0318"/>
<dbReference type="RefSeq" id="WP_074203407.1">
    <property type="nucleotide sequence ID" value="NZ_FSQW01000001.1"/>
</dbReference>
<dbReference type="PANTHER" id="PTHR43798">
    <property type="entry name" value="MONOACYLGLYCEROL LIPASE"/>
    <property type="match status" value="1"/>
</dbReference>
<dbReference type="AlphaFoldDB" id="A0A1N6CMI8"/>
<evidence type="ECO:0000313" key="2">
    <source>
        <dbReference type="EMBL" id="SIN59781.1"/>
    </source>
</evidence>
<accession>A0A1N6CMI8</accession>
<organism evidence="2 3">
    <name type="scientific">Parasphingorhabdus marina DSM 22363</name>
    <dbReference type="NCBI Taxonomy" id="1123272"/>
    <lineage>
        <taxon>Bacteria</taxon>
        <taxon>Pseudomonadati</taxon>
        <taxon>Pseudomonadota</taxon>
        <taxon>Alphaproteobacteria</taxon>
        <taxon>Sphingomonadales</taxon>
        <taxon>Sphingomonadaceae</taxon>
        <taxon>Parasphingorhabdus</taxon>
    </lineage>
</organism>
<feature type="domain" description="AB hydrolase-1" evidence="1">
    <location>
        <begin position="28"/>
        <end position="201"/>
    </location>
</feature>
<gene>
    <name evidence="2" type="ORF">SAMN02745824_0318</name>
</gene>
<proteinExistence type="predicted"/>
<evidence type="ECO:0000313" key="3">
    <source>
        <dbReference type="Proteomes" id="UP000185192"/>
    </source>
</evidence>
<dbReference type="PANTHER" id="PTHR43798:SF33">
    <property type="entry name" value="HYDROLASE, PUTATIVE (AFU_ORTHOLOGUE AFUA_2G14860)-RELATED"/>
    <property type="match status" value="1"/>
</dbReference>
<sequence>MRITRHFIDVRKNGQSRRVHYRRAGNGPPLLMVHQSPRSSKEYETLIEKWAENFTCIAPDTAGFGQSDALPGQPEINDFADSVIDLLDALGIGKCAAYGFHSGGIILVTAAKRQANRFTCLAVGGYAVWSPEEMALFSDRYLPEFHPAAYGEHLAWLWNRILEQSWFFPWFATDDAHRLPVSNDRPERVDAIVREMLDAGNAYQAGYGAVLRAPRDIPAPGTEVPPCLITAYDGDPLQDHIDRLGELPSNWNAQKVRTPEDLENSCLAFLQQHETPLSDRILEAGNEGFISVETEQFDGLVHWRGEQGSETLVLHGPGYAMATEPDPGCIAIDLPGHGLSDAWDGDPPDNWGDWRVVIDAVAANLGTTDVRYPDLPACDPDRLYPDLSPDRFGNYLHMAWQIVRARHMFAPWYEVDPAHEKAFDADDLDPENLAREHLALIQASAAKHYHLALQSR</sequence>
<name>A0A1N6CMI8_9SPHN</name>
<protein>
    <submittedName>
        <fullName evidence="2">Pimeloyl-ACP methyl ester carboxylesterase</fullName>
    </submittedName>
</protein>
<dbReference type="Proteomes" id="UP000185192">
    <property type="component" value="Unassembled WGS sequence"/>
</dbReference>
<keyword evidence="3" id="KW-1185">Reference proteome</keyword>
<dbReference type="Pfam" id="PF00561">
    <property type="entry name" value="Abhydrolase_1"/>
    <property type="match status" value="1"/>
</dbReference>
<dbReference type="EMBL" id="FSQW01000001">
    <property type="protein sequence ID" value="SIN59781.1"/>
    <property type="molecule type" value="Genomic_DNA"/>
</dbReference>
<reference evidence="3" key="1">
    <citation type="submission" date="2016-11" db="EMBL/GenBank/DDBJ databases">
        <authorList>
            <person name="Varghese N."/>
            <person name="Submissions S."/>
        </authorList>
    </citation>
    <scope>NUCLEOTIDE SEQUENCE [LARGE SCALE GENOMIC DNA]</scope>
    <source>
        <strain evidence="3">DSM 22363</strain>
    </source>
</reference>
<dbReference type="SUPFAM" id="SSF53474">
    <property type="entry name" value="alpha/beta-Hydrolases"/>
    <property type="match status" value="2"/>
</dbReference>